<dbReference type="SMART" id="SM00347">
    <property type="entry name" value="HTH_MARR"/>
    <property type="match status" value="1"/>
</dbReference>
<dbReference type="EMBL" id="JARULZ010000002">
    <property type="protein sequence ID" value="MEH0637142.1"/>
    <property type="molecule type" value="Genomic_DNA"/>
</dbReference>
<feature type="domain" description="HTH marR-type" evidence="2">
    <location>
        <begin position="20"/>
        <end position="156"/>
    </location>
</feature>
<evidence type="ECO:0000313" key="3">
    <source>
        <dbReference type="EMBL" id="MEH0637142.1"/>
    </source>
</evidence>
<reference evidence="3" key="1">
    <citation type="submission" date="2023-04" db="EMBL/GenBank/DDBJ databases">
        <title>Genomic diversity of scab-causing Streptomyces spp. in the province of Quebec, Canada.</title>
        <authorList>
            <person name="Biessy A."/>
            <person name="Cadieux M."/>
            <person name="Ciotola M."/>
            <person name="Filion M."/>
        </authorList>
    </citation>
    <scope>NUCLEOTIDE SEQUENCE</scope>
    <source>
        <strain evidence="3">B21-115</strain>
    </source>
</reference>
<dbReference type="PANTHER" id="PTHR33164">
    <property type="entry name" value="TRANSCRIPTIONAL REGULATOR, MARR FAMILY"/>
    <property type="match status" value="1"/>
</dbReference>
<dbReference type="RefSeq" id="WP_417159352.1">
    <property type="nucleotide sequence ID" value="NZ_JARULZ010000002.1"/>
</dbReference>
<dbReference type="PRINTS" id="PR00598">
    <property type="entry name" value="HTHMARR"/>
</dbReference>
<dbReference type="InterPro" id="IPR036390">
    <property type="entry name" value="WH_DNA-bd_sf"/>
</dbReference>
<dbReference type="PROSITE" id="PS50995">
    <property type="entry name" value="HTH_MARR_2"/>
    <property type="match status" value="1"/>
</dbReference>
<dbReference type="SUPFAM" id="SSF46785">
    <property type="entry name" value="Winged helix' DNA-binding domain"/>
    <property type="match status" value="1"/>
</dbReference>
<evidence type="ECO:0000259" key="2">
    <source>
        <dbReference type="PROSITE" id="PS50995"/>
    </source>
</evidence>
<dbReference type="InterPro" id="IPR036388">
    <property type="entry name" value="WH-like_DNA-bd_sf"/>
</dbReference>
<comment type="caution">
    <text evidence="3">The sequence shown here is derived from an EMBL/GenBank/DDBJ whole genome shotgun (WGS) entry which is preliminary data.</text>
</comment>
<protein>
    <submittedName>
        <fullName evidence="3">MarR family transcriptional regulator</fullName>
    </submittedName>
</protein>
<sequence>MGVMEAMETPRRSRGLTEEESETWHALAGLMVRLPSALDTRLQQDSGISHVEYLVMSMLSQSEERTLRMSDLARHVGSSLSRLSHLVKRLERSGWVRREPDPSDGRYTLAVLTEAGHAKIVESTPGHADALRHLVFDALTRTQQRQLRDIGRRVWRSVAPDDHCVPPPG</sequence>
<dbReference type="PANTHER" id="PTHR33164:SF99">
    <property type="entry name" value="MARR FAMILY REGULATORY PROTEIN"/>
    <property type="match status" value="1"/>
</dbReference>
<dbReference type="InterPro" id="IPR000835">
    <property type="entry name" value="HTH_MarR-typ"/>
</dbReference>
<organism evidence="3 4">
    <name type="scientific">Streptomyces bottropensis</name>
    <dbReference type="NCBI Taxonomy" id="42235"/>
    <lineage>
        <taxon>Bacteria</taxon>
        <taxon>Bacillati</taxon>
        <taxon>Actinomycetota</taxon>
        <taxon>Actinomycetes</taxon>
        <taxon>Kitasatosporales</taxon>
        <taxon>Streptomycetaceae</taxon>
        <taxon>Streptomyces</taxon>
    </lineage>
</organism>
<accession>A0ABU8AU67</accession>
<keyword evidence="4" id="KW-1185">Reference proteome</keyword>
<gene>
    <name evidence="3" type="ORF">QBA35_28100</name>
</gene>
<dbReference type="Pfam" id="PF01047">
    <property type="entry name" value="MarR"/>
    <property type="match status" value="1"/>
</dbReference>
<feature type="region of interest" description="Disordered" evidence="1">
    <location>
        <begin position="1"/>
        <end position="20"/>
    </location>
</feature>
<proteinExistence type="predicted"/>
<name>A0ABU8AU67_9ACTN</name>
<evidence type="ECO:0000313" key="4">
    <source>
        <dbReference type="Proteomes" id="UP001310290"/>
    </source>
</evidence>
<dbReference type="Gene3D" id="1.10.10.10">
    <property type="entry name" value="Winged helix-like DNA-binding domain superfamily/Winged helix DNA-binding domain"/>
    <property type="match status" value="1"/>
</dbReference>
<dbReference type="Proteomes" id="UP001310290">
    <property type="component" value="Unassembled WGS sequence"/>
</dbReference>
<dbReference type="InterPro" id="IPR039422">
    <property type="entry name" value="MarR/SlyA-like"/>
</dbReference>
<evidence type="ECO:0000256" key="1">
    <source>
        <dbReference type="SAM" id="MobiDB-lite"/>
    </source>
</evidence>
<feature type="compositionally biased region" description="Basic and acidic residues" evidence="1">
    <location>
        <begin position="8"/>
        <end position="17"/>
    </location>
</feature>